<organism evidence="2 3">
    <name type="scientific">Cryoendolithus antarcticus</name>
    <dbReference type="NCBI Taxonomy" id="1507870"/>
    <lineage>
        <taxon>Eukaryota</taxon>
        <taxon>Fungi</taxon>
        <taxon>Dikarya</taxon>
        <taxon>Ascomycota</taxon>
        <taxon>Pezizomycotina</taxon>
        <taxon>Dothideomycetes</taxon>
        <taxon>Dothideomycetidae</taxon>
        <taxon>Cladosporiales</taxon>
        <taxon>Cladosporiaceae</taxon>
        <taxon>Cryoendolithus</taxon>
    </lineage>
</organism>
<proteinExistence type="predicted"/>
<feature type="compositionally biased region" description="Basic and acidic residues" evidence="1">
    <location>
        <begin position="250"/>
        <end position="265"/>
    </location>
</feature>
<comment type="caution">
    <text evidence="2">The sequence shown here is derived from an EMBL/GenBank/DDBJ whole genome shotgun (WGS) entry which is preliminary data.</text>
</comment>
<dbReference type="Proteomes" id="UP000192596">
    <property type="component" value="Unassembled WGS sequence"/>
</dbReference>
<reference evidence="3" key="1">
    <citation type="submission" date="2017-03" db="EMBL/GenBank/DDBJ databases">
        <title>Genomes of endolithic fungi from Antarctica.</title>
        <authorList>
            <person name="Coleine C."/>
            <person name="Masonjones S."/>
            <person name="Stajich J.E."/>
        </authorList>
    </citation>
    <scope>NUCLEOTIDE SEQUENCE [LARGE SCALE GENOMIC DNA]</scope>
    <source>
        <strain evidence="3">CCFEE 5527</strain>
    </source>
</reference>
<feature type="region of interest" description="Disordered" evidence="1">
    <location>
        <begin position="93"/>
        <end position="116"/>
    </location>
</feature>
<feature type="compositionally biased region" description="Gly residues" evidence="1">
    <location>
        <begin position="228"/>
        <end position="249"/>
    </location>
</feature>
<gene>
    <name evidence="2" type="ORF">B0A48_06345</name>
</gene>
<dbReference type="EMBL" id="NAJO01000012">
    <property type="protein sequence ID" value="OQO08475.1"/>
    <property type="molecule type" value="Genomic_DNA"/>
</dbReference>
<keyword evidence="3" id="KW-1185">Reference proteome</keyword>
<evidence type="ECO:0000256" key="1">
    <source>
        <dbReference type="SAM" id="MobiDB-lite"/>
    </source>
</evidence>
<dbReference type="InParanoid" id="A0A1V8TAS2"/>
<feature type="compositionally biased region" description="Polar residues" evidence="1">
    <location>
        <begin position="1"/>
        <end position="11"/>
    </location>
</feature>
<feature type="region of interest" description="Disordered" evidence="1">
    <location>
        <begin position="226"/>
        <end position="281"/>
    </location>
</feature>
<name>A0A1V8TAS2_9PEZI</name>
<dbReference type="AlphaFoldDB" id="A0A1V8TAS2"/>
<feature type="compositionally biased region" description="Low complexity" evidence="1">
    <location>
        <begin position="28"/>
        <end position="54"/>
    </location>
</feature>
<sequence length="281" mass="29631">MTTPSKANTTKPLPPSPFAMFDPKLKTPFSSPLSTSPDSSPKTQSSDRSSAKSVKSVHKPLPPPPIEASKVNLPQSPSSSLIGDAAAVVAPTVPLPPFQQPDSQPPKTSSSLPHSTATATSSIIVIPARPPTAIAKDLFDALEDLYNQNPLAFWEGLRAHNLEAEIRFDRMTITGKFPPPIEGQPMREFIGGRPPSGDAEGSEKGVGRHNFRDFFKGQERIKQWVGASGDGENGPGHAMGGLGGAMGDGEGGRRVSDGSNEEGKTLRRLKGILRGKGGATK</sequence>
<evidence type="ECO:0000313" key="3">
    <source>
        <dbReference type="Proteomes" id="UP000192596"/>
    </source>
</evidence>
<feature type="compositionally biased region" description="Polar residues" evidence="1">
    <location>
        <begin position="100"/>
        <end position="116"/>
    </location>
</feature>
<evidence type="ECO:0000313" key="2">
    <source>
        <dbReference type="EMBL" id="OQO08475.1"/>
    </source>
</evidence>
<feature type="region of interest" description="Disordered" evidence="1">
    <location>
        <begin position="1"/>
        <end position="79"/>
    </location>
</feature>
<accession>A0A1V8TAS2</accession>
<protein>
    <submittedName>
        <fullName evidence="2">Uncharacterized protein</fullName>
    </submittedName>
</protein>